<protein>
    <submittedName>
        <fullName evidence="2">Uncharacterized protein</fullName>
    </submittedName>
</protein>
<evidence type="ECO:0000313" key="1">
    <source>
        <dbReference type="Proteomes" id="UP000887565"/>
    </source>
</evidence>
<organism evidence="1 2">
    <name type="scientific">Romanomermis culicivorax</name>
    <name type="common">Nematode worm</name>
    <dbReference type="NCBI Taxonomy" id="13658"/>
    <lineage>
        <taxon>Eukaryota</taxon>
        <taxon>Metazoa</taxon>
        <taxon>Ecdysozoa</taxon>
        <taxon>Nematoda</taxon>
        <taxon>Enoplea</taxon>
        <taxon>Dorylaimia</taxon>
        <taxon>Mermithida</taxon>
        <taxon>Mermithoidea</taxon>
        <taxon>Mermithidae</taxon>
        <taxon>Romanomermis</taxon>
    </lineage>
</organism>
<dbReference type="AlphaFoldDB" id="A0A915JRI1"/>
<dbReference type="Proteomes" id="UP000887565">
    <property type="component" value="Unplaced"/>
</dbReference>
<sequence length="70" mass="8390">MTQRRNGVIDEFHKSTIWEKTVEKRLKREATKSFCNLYKNTKKSLYGARNVFLVQKKQWCEVKKLLAKGR</sequence>
<dbReference type="WBParaSite" id="nRc.2.0.1.t28885-RA">
    <property type="protein sequence ID" value="nRc.2.0.1.t28885-RA"/>
    <property type="gene ID" value="nRc.2.0.1.g28885"/>
</dbReference>
<reference evidence="2" key="1">
    <citation type="submission" date="2022-11" db="UniProtKB">
        <authorList>
            <consortium name="WormBaseParasite"/>
        </authorList>
    </citation>
    <scope>IDENTIFICATION</scope>
</reference>
<keyword evidence="1" id="KW-1185">Reference proteome</keyword>
<accession>A0A915JRI1</accession>
<name>A0A915JRI1_ROMCU</name>
<proteinExistence type="predicted"/>
<evidence type="ECO:0000313" key="2">
    <source>
        <dbReference type="WBParaSite" id="nRc.2.0.1.t28885-RA"/>
    </source>
</evidence>